<reference evidence="1" key="1">
    <citation type="submission" date="2018-10" db="EMBL/GenBank/DDBJ databases">
        <title>Hidden diversity of soil giant viruses.</title>
        <authorList>
            <person name="Schulz F."/>
            <person name="Alteio L."/>
            <person name="Goudeau D."/>
            <person name="Ryan E.M."/>
            <person name="Malmstrom R.R."/>
            <person name="Blanchard J."/>
            <person name="Woyke T."/>
        </authorList>
    </citation>
    <scope>NUCLEOTIDE SEQUENCE</scope>
    <source>
        <strain evidence="1">SAV1</strain>
    </source>
</reference>
<protein>
    <submittedName>
        <fullName evidence="1">Uncharacterized protein</fullName>
    </submittedName>
</protein>
<proteinExistence type="predicted"/>
<organism evidence="1">
    <name type="scientific">Satyrvirus sp</name>
    <dbReference type="NCBI Taxonomy" id="2487771"/>
    <lineage>
        <taxon>Viruses</taxon>
        <taxon>Varidnaviria</taxon>
        <taxon>Bamfordvirae</taxon>
        <taxon>Nucleocytoviricota</taxon>
        <taxon>Megaviricetes</taxon>
        <taxon>Imitervirales</taxon>
        <taxon>Mimiviridae</taxon>
        <taxon>Megamimivirinae</taxon>
    </lineage>
</organism>
<gene>
    <name evidence="1" type="ORF">Satyrvirus17_8</name>
</gene>
<sequence>MADSNLIKNTTSIIGTKYFSLDEAINSNVDSKNIFIIANERITKSGDVGRYYTVFPTFKDFLKNRDEYKHCHELLVDHKNKKPNIAGRLVFDFDIKHNDKIVIPNDFKSQIEDIVIDVVEKYFNNINPNLFEFIWSTSQNPHKFSKHLTVKNLYFDNWILMSKIFYKLFCKMWNEKYLWIKSNHLIDFQIVRKRASLRMVGSSKINGYILTFDNEKHLLTDSLIRIYLKNQKNNEQLVTITNINDDAFIDDIDNSFKSKNSEQITICMKDKNLRKKEKPFYEKVVYDKAYEIYEYIDQGVFKMGKINGNTLSLLRKKSNKCLLSGKIHDHENSFLEIVEEDGMYTVHFGCYRFCYKERTTIIGSITVKNLVVYVNPNFGPQRMHKH</sequence>
<evidence type="ECO:0000313" key="1">
    <source>
        <dbReference type="EMBL" id="AYV85448.1"/>
    </source>
</evidence>
<dbReference type="EMBL" id="MK072453">
    <property type="protein sequence ID" value="AYV85448.1"/>
    <property type="molecule type" value="Genomic_DNA"/>
</dbReference>
<name>A0A3G5AE95_9VIRU</name>
<accession>A0A3G5AE95</accession>